<dbReference type="EMBL" id="JBBNAE010000002">
    <property type="protein sequence ID" value="KAK9144799.1"/>
    <property type="molecule type" value="Genomic_DNA"/>
</dbReference>
<organism evidence="1 2">
    <name type="scientific">Stephania japonica</name>
    <dbReference type="NCBI Taxonomy" id="461633"/>
    <lineage>
        <taxon>Eukaryota</taxon>
        <taxon>Viridiplantae</taxon>
        <taxon>Streptophyta</taxon>
        <taxon>Embryophyta</taxon>
        <taxon>Tracheophyta</taxon>
        <taxon>Spermatophyta</taxon>
        <taxon>Magnoliopsida</taxon>
        <taxon>Ranunculales</taxon>
        <taxon>Menispermaceae</taxon>
        <taxon>Menispermoideae</taxon>
        <taxon>Cissampelideae</taxon>
        <taxon>Stephania</taxon>
    </lineage>
</organism>
<dbReference type="AlphaFoldDB" id="A0AAP0K3Z4"/>
<comment type="caution">
    <text evidence="1">The sequence shown here is derived from an EMBL/GenBank/DDBJ whole genome shotgun (WGS) entry which is preliminary data.</text>
</comment>
<name>A0AAP0K3Z4_9MAGN</name>
<sequence length="111" mass="11502">MGEQLLPLSAPHLPNVGRRWEALWLAGQGPVSPDRPPEAELGHGGVALDHPSLPLPYFGISLGPAAATVGLSPPSSAVPGGATPLLGIPLPFSSRSIKKDRVENGEENITF</sequence>
<gene>
    <name evidence="1" type="ORF">Sjap_004702</name>
</gene>
<dbReference type="Proteomes" id="UP001417504">
    <property type="component" value="Unassembled WGS sequence"/>
</dbReference>
<proteinExistence type="predicted"/>
<evidence type="ECO:0000313" key="2">
    <source>
        <dbReference type="Proteomes" id="UP001417504"/>
    </source>
</evidence>
<evidence type="ECO:0000313" key="1">
    <source>
        <dbReference type="EMBL" id="KAK9144799.1"/>
    </source>
</evidence>
<keyword evidence="2" id="KW-1185">Reference proteome</keyword>
<reference evidence="1 2" key="1">
    <citation type="submission" date="2024-01" db="EMBL/GenBank/DDBJ databases">
        <title>Genome assemblies of Stephania.</title>
        <authorList>
            <person name="Yang L."/>
        </authorList>
    </citation>
    <scope>NUCLEOTIDE SEQUENCE [LARGE SCALE GENOMIC DNA]</scope>
    <source>
        <strain evidence="1">QJT</strain>
        <tissue evidence="1">Leaf</tissue>
    </source>
</reference>
<accession>A0AAP0K3Z4</accession>
<protein>
    <submittedName>
        <fullName evidence="1">Uncharacterized protein</fullName>
    </submittedName>
</protein>